<dbReference type="Proteomes" id="UP000322000">
    <property type="component" value="Chromosome 14"/>
</dbReference>
<dbReference type="InterPro" id="IPR035979">
    <property type="entry name" value="RBD_domain_sf"/>
</dbReference>
<dbReference type="PROSITE" id="PS50102">
    <property type="entry name" value="RRM"/>
    <property type="match status" value="1"/>
</dbReference>
<dbReference type="CDD" id="cd12307">
    <property type="entry name" value="RRM_NIFK_like"/>
    <property type="match status" value="1"/>
</dbReference>
<dbReference type="SUPFAM" id="SSF54928">
    <property type="entry name" value="RNA-binding domain, RBD"/>
    <property type="match status" value="1"/>
</dbReference>
<feature type="region of interest" description="Disordered" evidence="5">
    <location>
        <begin position="226"/>
        <end position="456"/>
    </location>
</feature>
<feature type="compositionally biased region" description="Low complexity" evidence="5">
    <location>
        <begin position="394"/>
        <end position="418"/>
    </location>
</feature>
<evidence type="ECO:0000259" key="6">
    <source>
        <dbReference type="PROSITE" id="PS50102"/>
    </source>
</evidence>
<sequence>MEEIVALDSKKQKKFVKSIKGIKKLIKKNEGKPEVPKKEEKVELPQKTFSMKLNGSPVQHKKRKERGLVYLSHIPHGFYEHQMTQYFKQFGVVTNARVIKSKRTGNSKGCAFVEFKEPAVGQIVAETMNNYLMGKRLIKAEYIPPEKQKLKAFRKHWNAVNNPSSQARLKMKKIINTDKDEKGDLQKARQLLSNLTKTKKRLSKLGINYDFFTPVDVPEGLVNKTVKEEKEVSEEKPSKTKGKKGKVQEFEVENVKPKDEPTTLGPKKGKAETKRPEPAPAKAKAEIKKPEPAREKAKAETKKPGPAPEKAKAETIKPQGKKARRGSVFTEEFIEIAESVSGSDDGFDSDAFEKELNDESDDDATDDSSEGEEEQAPERQIILPKMQKKVMLAPVKPNKKPQNVQVQKPQKKVQIQNQLQGIELKRKATPKPAPPTKKPKFEKQHQKQTKKSFKKK</sequence>
<name>A0A7E5WAD3_TRINI</name>
<proteinExistence type="predicted"/>
<feature type="compositionally biased region" description="Basic residues" evidence="5">
    <location>
        <begin position="446"/>
        <end position="456"/>
    </location>
</feature>
<evidence type="ECO:0000256" key="4">
    <source>
        <dbReference type="PROSITE-ProRule" id="PRU00176"/>
    </source>
</evidence>
<dbReference type="Pfam" id="PF00076">
    <property type="entry name" value="RRM_1"/>
    <property type="match status" value="1"/>
</dbReference>
<dbReference type="AlphaFoldDB" id="A0A7E5WAD3"/>
<reference evidence="8" key="1">
    <citation type="submission" date="2025-08" db="UniProtKB">
        <authorList>
            <consortium name="RefSeq"/>
        </authorList>
    </citation>
    <scope>IDENTIFICATION</scope>
</reference>
<dbReference type="PANTHER" id="PTHR46754">
    <property type="entry name" value="MKI67 FHA DOMAIN-INTERACTING NUCLEOLAR PHOSPHOPROTEIN"/>
    <property type="match status" value="1"/>
</dbReference>
<feature type="compositionally biased region" description="Acidic residues" evidence="5">
    <location>
        <begin position="358"/>
        <end position="375"/>
    </location>
</feature>
<dbReference type="InterPro" id="IPR012677">
    <property type="entry name" value="Nucleotide-bd_a/b_plait_sf"/>
</dbReference>
<dbReference type="Gene3D" id="3.30.70.330">
    <property type="match status" value="1"/>
</dbReference>
<organism evidence="7 8">
    <name type="scientific">Trichoplusia ni</name>
    <name type="common">Cabbage looper</name>
    <dbReference type="NCBI Taxonomy" id="7111"/>
    <lineage>
        <taxon>Eukaryota</taxon>
        <taxon>Metazoa</taxon>
        <taxon>Ecdysozoa</taxon>
        <taxon>Arthropoda</taxon>
        <taxon>Hexapoda</taxon>
        <taxon>Insecta</taxon>
        <taxon>Pterygota</taxon>
        <taxon>Neoptera</taxon>
        <taxon>Endopterygota</taxon>
        <taxon>Lepidoptera</taxon>
        <taxon>Glossata</taxon>
        <taxon>Ditrysia</taxon>
        <taxon>Noctuoidea</taxon>
        <taxon>Noctuidae</taxon>
        <taxon>Plusiinae</taxon>
        <taxon>Trichoplusia</taxon>
    </lineage>
</organism>
<feature type="compositionally biased region" description="Basic and acidic residues" evidence="5">
    <location>
        <begin position="269"/>
        <end position="315"/>
    </location>
</feature>
<evidence type="ECO:0000313" key="8">
    <source>
        <dbReference type="RefSeq" id="XP_026737161.1"/>
    </source>
</evidence>
<feature type="compositionally biased region" description="Basic and acidic residues" evidence="5">
    <location>
        <begin position="226"/>
        <end position="238"/>
    </location>
</feature>
<keyword evidence="3" id="KW-0539">Nucleus</keyword>
<evidence type="ECO:0000256" key="5">
    <source>
        <dbReference type="SAM" id="MobiDB-lite"/>
    </source>
</evidence>
<feature type="compositionally biased region" description="Basic and acidic residues" evidence="5">
    <location>
        <begin position="246"/>
        <end position="261"/>
    </location>
</feature>
<dbReference type="KEGG" id="tnl:113500530"/>
<dbReference type="GO" id="GO:0005730">
    <property type="term" value="C:nucleolus"/>
    <property type="evidence" value="ECO:0007669"/>
    <property type="project" value="UniProtKB-SubCell"/>
</dbReference>
<dbReference type="GO" id="GO:0003723">
    <property type="term" value="F:RNA binding"/>
    <property type="evidence" value="ECO:0007669"/>
    <property type="project" value="UniProtKB-UniRule"/>
</dbReference>
<accession>A0A7E5WAD3</accession>
<dbReference type="OrthoDB" id="21467at2759"/>
<comment type="subcellular location">
    <subcellularLocation>
        <location evidence="1">Nucleus</location>
        <location evidence="1">Nucleolus</location>
    </subcellularLocation>
</comment>
<protein>
    <submittedName>
        <fullName evidence="8">MKI67 FHA domain-interacting nucleolar phosphoprotein</fullName>
    </submittedName>
</protein>
<dbReference type="CTD" id="733076"/>
<evidence type="ECO:0000256" key="1">
    <source>
        <dbReference type="ARBA" id="ARBA00004604"/>
    </source>
</evidence>
<evidence type="ECO:0000256" key="2">
    <source>
        <dbReference type="ARBA" id="ARBA00022884"/>
    </source>
</evidence>
<dbReference type="InParanoid" id="A0A7E5WAD3"/>
<evidence type="ECO:0000256" key="3">
    <source>
        <dbReference type="ARBA" id="ARBA00023242"/>
    </source>
</evidence>
<dbReference type="SMART" id="SM00360">
    <property type="entry name" value="RRM"/>
    <property type="match status" value="1"/>
</dbReference>
<evidence type="ECO:0000313" key="7">
    <source>
        <dbReference type="Proteomes" id="UP000322000"/>
    </source>
</evidence>
<dbReference type="InterPro" id="IPR000504">
    <property type="entry name" value="RRM_dom"/>
</dbReference>
<dbReference type="FunCoup" id="A0A7E5WAD3">
    <property type="interactions" value="1297"/>
</dbReference>
<dbReference type="RefSeq" id="XP_026737161.1">
    <property type="nucleotide sequence ID" value="XM_026881360.1"/>
</dbReference>
<dbReference type="GeneID" id="113500530"/>
<keyword evidence="2 4" id="KW-0694">RNA-binding</keyword>
<gene>
    <name evidence="8" type="primary">LOC113500530</name>
</gene>
<keyword evidence="7" id="KW-1185">Reference proteome</keyword>
<feature type="domain" description="RRM" evidence="6">
    <location>
        <begin position="67"/>
        <end position="145"/>
    </location>
</feature>